<protein>
    <submittedName>
        <fullName evidence="1">Uncharacterized protein</fullName>
    </submittedName>
</protein>
<gene>
    <name evidence="1" type="ORF">B296_00027914</name>
</gene>
<dbReference type="Proteomes" id="UP000287651">
    <property type="component" value="Unassembled WGS sequence"/>
</dbReference>
<proteinExistence type="predicted"/>
<sequence>MGVVSCRHLWGLWQLKEQLSANLDQLAVVHLATKEAKKAWEEEQSYVAEQERRVMASYKEFDGFHCSLKHASQVAYKFGYQIALKRFKARYLELEVNGPIHGTPFSR</sequence>
<name>A0A426YWF4_ENSVE</name>
<accession>A0A426YWF4</accession>
<comment type="caution">
    <text evidence="1">The sequence shown here is derived from an EMBL/GenBank/DDBJ whole genome shotgun (WGS) entry which is preliminary data.</text>
</comment>
<organism evidence="1 2">
    <name type="scientific">Ensete ventricosum</name>
    <name type="common">Abyssinian banana</name>
    <name type="synonym">Musa ensete</name>
    <dbReference type="NCBI Taxonomy" id="4639"/>
    <lineage>
        <taxon>Eukaryota</taxon>
        <taxon>Viridiplantae</taxon>
        <taxon>Streptophyta</taxon>
        <taxon>Embryophyta</taxon>
        <taxon>Tracheophyta</taxon>
        <taxon>Spermatophyta</taxon>
        <taxon>Magnoliopsida</taxon>
        <taxon>Liliopsida</taxon>
        <taxon>Zingiberales</taxon>
        <taxon>Musaceae</taxon>
        <taxon>Ensete</taxon>
    </lineage>
</organism>
<evidence type="ECO:0000313" key="1">
    <source>
        <dbReference type="EMBL" id="RRT56059.1"/>
    </source>
</evidence>
<reference evidence="1 2" key="1">
    <citation type="journal article" date="2014" name="Agronomy (Basel)">
        <title>A Draft Genome Sequence for Ensete ventricosum, the Drought-Tolerant Tree Against Hunger.</title>
        <authorList>
            <person name="Harrison J."/>
            <person name="Moore K.A."/>
            <person name="Paszkiewicz K."/>
            <person name="Jones T."/>
            <person name="Grant M."/>
            <person name="Ambacheew D."/>
            <person name="Muzemil S."/>
            <person name="Studholme D.J."/>
        </authorList>
    </citation>
    <scope>NUCLEOTIDE SEQUENCE [LARGE SCALE GENOMIC DNA]</scope>
</reference>
<dbReference type="EMBL" id="AMZH03009793">
    <property type="protein sequence ID" value="RRT56059.1"/>
    <property type="molecule type" value="Genomic_DNA"/>
</dbReference>
<dbReference type="AlphaFoldDB" id="A0A426YWF4"/>
<evidence type="ECO:0000313" key="2">
    <source>
        <dbReference type="Proteomes" id="UP000287651"/>
    </source>
</evidence>